<gene>
    <name evidence="4" type="ORF">TRIADDRAFT_52143</name>
</gene>
<dbReference type="OrthoDB" id="415358at2759"/>
<dbReference type="InterPro" id="IPR003347">
    <property type="entry name" value="JmjC_dom"/>
</dbReference>
<evidence type="ECO:0000259" key="3">
    <source>
        <dbReference type="PROSITE" id="PS51184"/>
    </source>
</evidence>
<dbReference type="SUPFAM" id="SSF51197">
    <property type="entry name" value="Clavaminate synthase-like"/>
    <property type="match status" value="1"/>
</dbReference>
<sequence>MKLLIFLALLKFCFIDGTLVNDGPVFPPPYRPWRTSPPGHLQSLGHQRPPEGPVRPYVDRFLHPVDFWKYHVKDKLPLVYRNAITGSPAIKLWTDDYLLKNYGDLDVLVERKVENRSYSPRRMVLKGFLKQYRKEDIYVVTVLPDAMRPEVQIVPSVLCGTFKTYLQETNLWIGSGGTNSIVHFDADHNIHCLVHGRKDPGSGSGYSNLNVRKVDMKKRPMLKRVPWTYATLRAGDCIYIPGGYIHQVRSYNRTISVTTLFSPTSFFNSSGCDDLDIKHLPPMSEAPIHWTYKEGDRTIDLGYKNLMVVRNNLLDPFRENEKRRITFKEFSKVLYKELSDSWQMEADELFRKFIDPEGKGYYTKEDVLNMPIENLKGVARNMEDPAGPLEPAPKIEWEKILEERLAEEEREKQAHMEEMEGRDGADDDEEEIDDEMEDDNDEPMFEDEGDNTGKEQRHKHEEL</sequence>
<dbReference type="RefSeq" id="XP_002108796.1">
    <property type="nucleotide sequence ID" value="XM_002108760.1"/>
</dbReference>
<dbReference type="OMA" id="DSSEMAX"/>
<dbReference type="KEGG" id="tad:TRIADDRAFT_52143"/>
<dbReference type="GO" id="GO:0016706">
    <property type="term" value="F:2-oxoglutarate-dependent dioxygenase activity"/>
    <property type="evidence" value="ECO:0000318"/>
    <property type="project" value="GO_Central"/>
</dbReference>
<dbReference type="Gene3D" id="2.60.120.650">
    <property type="entry name" value="Cupin"/>
    <property type="match status" value="1"/>
</dbReference>
<dbReference type="GeneID" id="6750010"/>
<dbReference type="Proteomes" id="UP000009022">
    <property type="component" value="Unassembled WGS sequence"/>
</dbReference>
<dbReference type="HOGENOM" id="CLU_016785_9_3_1"/>
<accession>B3RLW2</accession>
<dbReference type="eggNOG" id="KOG2132">
    <property type="taxonomic scope" value="Eukaryota"/>
</dbReference>
<evidence type="ECO:0000313" key="4">
    <source>
        <dbReference type="EMBL" id="EDV29594.1"/>
    </source>
</evidence>
<evidence type="ECO:0000256" key="2">
    <source>
        <dbReference type="SAM" id="SignalP"/>
    </source>
</evidence>
<feature type="region of interest" description="Disordered" evidence="1">
    <location>
        <begin position="402"/>
        <end position="463"/>
    </location>
</feature>
<dbReference type="PROSITE" id="PS51184">
    <property type="entry name" value="JMJC"/>
    <property type="match status" value="1"/>
</dbReference>
<reference evidence="4 5" key="1">
    <citation type="journal article" date="2008" name="Nature">
        <title>The Trichoplax genome and the nature of placozoans.</title>
        <authorList>
            <person name="Srivastava M."/>
            <person name="Begovic E."/>
            <person name="Chapman J."/>
            <person name="Putnam N.H."/>
            <person name="Hellsten U."/>
            <person name="Kawashima T."/>
            <person name="Kuo A."/>
            <person name="Mitros T."/>
            <person name="Salamov A."/>
            <person name="Carpenter M.L."/>
            <person name="Signorovitch A.Y."/>
            <person name="Moreno M.A."/>
            <person name="Kamm K."/>
            <person name="Grimwood J."/>
            <person name="Schmutz J."/>
            <person name="Shapiro H."/>
            <person name="Grigoriev I.V."/>
            <person name="Buss L.W."/>
            <person name="Schierwater B."/>
            <person name="Dellaporta S.L."/>
            <person name="Rokhsar D.S."/>
        </authorList>
    </citation>
    <scope>NUCLEOTIDE SEQUENCE [LARGE SCALE GENOMIC DNA]</scope>
    <source>
        <strain evidence="4 5">Grell-BS-1999</strain>
    </source>
</reference>
<dbReference type="PANTHER" id="PTHR12461:SF53">
    <property type="entry name" value="JMJC DOMAIN-CONTAINING PROTEIN"/>
    <property type="match status" value="1"/>
</dbReference>
<feature type="compositionally biased region" description="Basic and acidic residues" evidence="1">
    <location>
        <begin position="402"/>
        <end position="424"/>
    </location>
</feature>
<feature type="domain" description="JmjC" evidence="3">
    <location>
        <begin position="132"/>
        <end position="278"/>
    </location>
</feature>
<protein>
    <recommendedName>
        <fullName evidence="3">JmjC domain-containing protein</fullName>
    </recommendedName>
</protein>
<evidence type="ECO:0000256" key="1">
    <source>
        <dbReference type="SAM" id="MobiDB-lite"/>
    </source>
</evidence>
<keyword evidence="2" id="KW-0732">Signal</keyword>
<evidence type="ECO:0000313" key="5">
    <source>
        <dbReference type="Proteomes" id="UP000009022"/>
    </source>
</evidence>
<dbReference type="PhylomeDB" id="B3RLW2"/>
<dbReference type="Pfam" id="PF13621">
    <property type="entry name" value="Cupin_8"/>
    <property type="match status" value="2"/>
</dbReference>
<name>B3RLW2_TRIAD</name>
<dbReference type="PANTHER" id="PTHR12461">
    <property type="entry name" value="HYPOXIA-INDUCIBLE FACTOR 1 ALPHA INHIBITOR-RELATED"/>
    <property type="match status" value="1"/>
</dbReference>
<feature type="compositionally biased region" description="Acidic residues" evidence="1">
    <location>
        <begin position="425"/>
        <end position="450"/>
    </location>
</feature>
<dbReference type="EMBL" id="DS985241">
    <property type="protein sequence ID" value="EDV29594.1"/>
    <property type="molecule type" value="Genomic_DNA"/>
</dbReference>
<organism evidence="4 5">
    <name type="scientific">Trichoplax adhaerens</name>
    <name type="common">Trichoplax reptans</name>
    <dbReference type="NCBI Taxonomy" id="10228"/>
    <lineage>
        <taxon>Eukaryota</taxon>
        <taxon>Metazoa</taxon>
        <taxon>Placozoa</taxon>
        <taxon>Uniplacotomia</taxon>
        <taxon>Trichoplacea</taxon>
        <taxon>Trichoplacidae</taxon>
        <taxon>Trichoplax</taxon>
    </lineage>
</organism>
<feature type="signal peptide" evidence="2">
    <location>
        <begin position="1"/>
        <end position="17"/>
    </location>
</feature>
<proteinExistence type="predicted"/>
<dbReference type="CTD" id="6750010"/>
<dbReference type="InterPro" id="IPR041667">
    <property type="entry name" value="Cupin_8"/>
</dbReference>
<dbReference type="AlphaFoldDB" id="B3RLW2"/>
<feature type="compositionally biased region" description="Basic and acidic residues" evidence="1">
    <location>
        <begin position="451"/>
        <end position="463"/>
    </location>
</feature>
<dbReference type="InParanoid" id="B3RLW2"/>
<keyword evidence="5" id="KW-1185">Reference proteome</keyword>
<feature type="chain" id="PRO_5002798199" description="JmjC domain-containing protein" evidence="2">
    <location>
        <begin position="18"/>
        <end position="463"/>
    </location>
</feature>